<protein>
    <submittedName>
        <fullName evidence="2">Uncharacterized protein</fullName>
    </submittedName>
</protein>
<reference evidence="2" key="2">
    <citation type="submission" date="2020-02" db="EMBL/GenBank/DDBJ databases">
        <authorList>
            <person name="Gilchrist C.L.M."/>
            <person name="Chooi Y.-H."/>
        </authorList>
    </citation>
    <scope>NUCLEOTIDE SEQUENCE</scope>
    <source>
        <strain evidence="2">MST-FP2251</strain>
    </source>
</reference>
<feature type="transmembrane region" description="Helical" evidence="1">
    <location>
        <begin position="28"/>
        <end position="50"/>
    </location>
</feature>
<name>A0AAD4CJB9_ASPNN</name>
<evidence type="ECO:0000256" key="1">
    <source>
        <dbReference type="SAM" id="Phobius"/>
    </source>
</evidence>
<evidence type="ECO:0000313" key="3">
    <source>
        <dbReference type="Proteomes" id="UP001194746"/>
    </source>
</evidence>
<organism evidence="2 3">
    <name type="scientific">Aspergillus nanangensis</name>
    <dbReference type="NCBI Taxonomy" id="2582783"/>
    <lineage>
        <taxon>Eukaryota</taxon>
        <taxon>Fungi</taxon>
        <taxon>Dikarya</taxon>
        <taxon>Ascomycota</taxon>
        <taxon>Pezizomycotina</taxon>
        <taxon>Eurotiomycetes</taxon>
        <taxon>Eurotiomycetidae</taxon>
        <taxon>Eurotiales</taxon>
        <taxon>Aspergillaceae</taxon>
        <taxon>Aspergillus</taxon>
        <taxon>Aspergillus subgen. Circumdati</taxon>
    </lineage>
</organism>
<dbReference type="Proteomes" id="UP001194746">
    <property type="component" value="Unassembled WGS sequence"/>
</dbReference>
<keyword evidence="1" id="KW-0812">Transmembrane</keyword>
<dbReference type="EMBL" id="VCAU01000071">
    <property type="protein sequence ID" value="KAF9886833.1"/>
    <property type="molecule type" value="Genomic_DNA"/>
</dbReference>
<keyword evidence="1" id="KW-1133">Transmembrane helix</keyword>
<evidence type="ECO:0000313" key="2">
    <source>
        <dbReference type="EMBL" id="KAF9886833.1"/>
    </source>
</evidence>
<dbReference type="AlphaFoldDB" id="A0AAD4CJB9"/>
<accession>A0AAD4CJB9</accession>
<gene>
    <name evidence="2" type="ORF">FE257_011080</name>
</gene>
<proteinExistence type="predicted"/>
<comment type="caution">
    <text evidence="2">The sequence shown here is derived from an EMBL/GenBank/DDBJ whole genome shotgun (WGS) entry which is preliminary data.</text>
</comment>
<sequence>MRPFHQLTLNFFLSWSGTYILWRSTPVWSLTFLLPRFLALSVATYILFFYDPFRGAPTVKDDVGGCWVAPVTWSRATGRTRASEAAARNGSVYCGEEVVFVLPGYPPELWKVSYLLDQIEVEDAATGWKKRTCHWRGLGYGSVGSGDKTK</sequence>
<keyword evidence="3" id="KW-1185">Reference proteome</keyword>
<keyword evidence="1" id="KW-0472">Membrane</keyword>
<reference evidence="2" key="1">
    <citation type="journal article" date="2019" name="Beilstein J. Org. Chem.">
        <title>Nanangenines: drimane sesquiterpenoids as the dominant metabolite cohort of a novel Australian fungus, Aspergillus nanangensis.</title>
        <authorList>
            <person name="Lacey H.J."/>
            <person name="Gilchrist C.L.M."/>
            <person name="Crombie A."/>
            <person name="Kalaitzis J.A."/>
            <person name="Vuong D."/>
            <person name="Rutledge P.J."/>
            <person name="Turner P."/>
            <person name="Pitt J.I."/>
            <person name="Lacey E."/>
            <person name="Chooi Y.H."/>
            <person name="Piggott A.M."/>
        </authorList>
    </citation>
    <scope>NUCLEOTIDE SEQUENCE</scope>
    <source>
        <strain evidence="2">MST-FP2251</strain>
    </source>
</reference>